<feature type="compositionally biased region" description="Basic and acidic residues" evidence="1">
    <location>
        <begin position="1"/>
        <end position="16"/>
    </location>
</feature>
<reference evidence="2 3" key="1">
    <citation type="submission" date="2021-06" db="EMBL/GenBank/DDBJ databases">
        <authorList>
            <person name="Palmer J.M."/>
        </authorList>
    </citation>
    <scope>NUCLEOTIDE SEQUENCE [LARGE SCALE GENOMIC DNA]</scope>
    <source>
        <strain evidence="2 3">AS_MEX2019</strain>
        <tissue evidence="2">Muscle</tissue>
    </source>
</reference>
<evidence type="ECO:0000256" key="1">
    <source>
        <dbReference type="SAM" id="MobiDB-lite"/>
    </source>
</evidence>
<gene>
    <name evidence="2" type="ORF">AMECASPLE_039695</name>
</gene>
<comment type="caution">
    <text evidence="2">The sequence shown here is derived from an EMBL/GenBank/DDBJ whole genome shotgun (WGS) entry which is preliminary data.</text>
</comment>
<dbReference type="EMBL" id="JAHRIP010074664">
    <property type="protein sequence ID" value="MEQ2309524.1"/>
    <property type="molecule type" value="Genomic_DNA"/>
</dbReference>
<protein>
    <submittedName>
        <fullName evidence="2">Uncharacterized protein</fullName>
    </submittedName>
</protein>
<evidence type="ECO:0000313" key="3">
    <source>
        <dbReference type="Proteomes" id="UP001469553"/>
    </source>
</evidence>
<sequence length="107" mass="12272">MQKEAPKRRQDTELKQGRYGRGAGDREKASSSTESRKKRIRTILGFSLVQLLNLYSHNSVEPSVPLALSSHDFMGFFLNKIDSIINKIIAILPQMITHPQQARQHWK</sequence>
<keyword evidence="3" id="KW-1185">Reference proteome</keyword>
<evidence type="ECO:0000313" key="2">
    <source>
        <dbReference type="EMBL" id="MEQ2309524.1"/>
    </source>
</evidence>
<feature type="region of interest" description="Disordered" evidence="1">
    <location>
        <begin position="1"/>
        <end position="37"/>
    </location>
</feature>
<name>A0ABV0ZTE6_9TELE</name>
<organism evidence="2 3">
    <name type="scientific">Ameca splendens</name>
    <dbReference type="NCBI Taxonomy" id="208324"/>
    <lineage>
        <taxon>Eukaryota</taxon>
        <taxon>Metazoa</taxon>
        <taxon>Chordata</taxon>
        <taxon>Craniata</taxon>
        <taxon>Vertebrata</taxon>
        <taxon>Euteleostomi</taxon>
        <taxon>Actinopterygii</taxon>
        <taxon>Neopterygii</taxon>
        <taxon>Teleostei</taxon>
        <taxon>Neoteleostei</taxon>
        <taxon>Acanthomorphata</taxon>
        <taxon>Ovalentaria</taxon>
        <taxon>Atherinomorphae</taxon>
        <taxon>Cyprinodontiformes</taxon>
        <taxon>Goodeidae</taxon>
        <taxon>Ameca</taxon>
    </lineage>
</organism>
<proteinExistence type="predicted"/>
<dbReference type="Proteomes" id="UP001469553">
    <property type="component" value="Unassembled WGS sequence"/>
</dbReference>
<accession>A0ABV0ZTE6</accession>